<dbReference type="InterPro" id="IPR051477">
    <property type="entry name" value="Expansin_CellWall"/>
</dbReference>
<evidence type="ECO:0000256" key="2">
    <source>
        <dbReference type="SAM" id="MobiDB-lite"/>
    </source>
</evidence>
<feature type="region of interest" description="Disordered" evidence="2">
    <location>
        <begin position="193"/>
        <end position="248"/>
    </location>
</feature>
<evidence type="ECO:0008006" key="5">
    <source>
        <dbReference type="Google" id="ProtNLM"/>
    </source>
</evidence>
<name>A0A1Y2C4B1_9FUNG</name>
<accession>A0A1Y2C4B1</accession>
<keyword evidence="4" id="KW-1185">Reference proteome</keyword>
<proteinExistence type="predicted"/>
<sequence length="286" mass="29829">MATAQTYTGDLTYYEPDGGYGKCGNTLNNGDYVVAVMNLSVSLLVVWTVSHQLTVAFFTHKHQNPPQYNDGICGNTVCVTNGVKSVQGVIADRCAGCAYGSIDVTPPIFTTFADTGAGRLHGISWYFGTCGSNANAGAVAAAPTSPSPSPVVVAVVPTTTTTTTTTTTSTTTTTTTTAVEVIRQTTAVQNVAVTSSTSSTSTTTSTTTSTALQTTSRQQSSTVSQIQSSNSTRTNMESSTLTSTTRQPAETTAAQVYAVPLDAPVIWKSVLNPKRPLALRNRCLIP</sequence>
<dbReference type="Proteomes" id="UP000193642">
    <property type="component" value="Unassembled WGS sequence"/>
</dbReference>
<comment type="caution">
    <text evidence="3">The sequence shown here is derived from an EMBL/GenBank/DDBJ whole genome shotgun (WGS) entry which is preliminary data.</text>
</comment>
<protein>
    <recommendedName>
        <fullName evidence="5">RlpA-like protein double-psi beta-barrel domain-containing protein</fullName>
    </recommendedName>
</protein>
<gene>
    <name evidence="3" type="ORF">BCR33DRAFT_767239</name>
</gene>
<feature type="compositionally biased region" description="Polar residues" evidence="2">
    <location>
        <begin position="233"/>
        <end position="248"/>
    </location>
</feature>
<dbReference type="Gene3D" id="2.40.40.10">
    <property type="entry name" value="RlpA-like domain"/>
    <property type="match status" value="1"/>
</dbReference>
<evidence type="ECO:0000256" key="1">
    <source>
        <dbReference type="ARBA" id="ARBA00022729"/>
    </source>
</evidence>
<dbReference type="SUPFAM" id="SSF50685">
    <property type="entry name" value="Barwin-like endoglucanases"/>
    <property type="match status" value="1"/>
</dbReference>
<dbReference type="STRING" id="329046.A0A1Y2C4B1"/>
<keyword evidence="1" id="KW-0732">Signal</keyword>
<dbReference type="PANTHER" id="PTHR31836:SF28">
    <property type="entry name" value="SRCR DOMAIN-CONTAINING PROTEIN-RELATED"/>
    <property type="match status" value="1"/>
</dbReference>
<evidence type="ECO:0000313" key="4">
    <source>
        <dbReference type="Proteomes" id="UP000193642"/>
    </source>
</evidence>
<organism evidence="3 4">
    <name type="scientific">Rhizoclosmatium globosum</name>
    <dbReference type="NCBI Taxonomy" id="329046"/>
    <lineage>
        <taxon>Eukaryota</taxon>
        <taxon>Fungi</taxon>
        <taxon>Fungi incertae sedis</taxon>
        <taxon>Chytridiomycota</taxon>
        <taxon>Chytridiomycota incertae sedis</taxon>
        <taxon>Chytridiomycetes</taxon>
        <taxon>Chytridiales</taxon>
        <taxon>Chytriomycetaceae</taxon>
        <taxon>Rhizoclosmatium</taxon>
    </lineage>
</organism>
<dbReference type="InterPro" id="IPR036908">
    <property type="entry name" value="RlpA-like_sf"/>
</dbReference>
<dbReference type="OrthoDB" id="623670at2759"/>
<feature type="compositionally biased region" description="Low complexity" evidence="2">
    <location>
        <begin position="193"/>
        <end position="232"/>
    </location>
</feature>
<dbReference type="CDD" id="cd22191">
    <property type="entry name" value="DPBB_RlpA_EXP_N-like"/>
    <property type="match status" value="1"/>
</dbReference>
<dbReference type="AlphaFoldDB" id="A0A1Y2C4B1"/>
<reference evidence="3 4" key="1">
    <citation type="submission" date="2016-07" db="EMBL/GenBank/DDBJ databases">
        <title>Pervasive Adenine N6-methylation of Active Genes in Fungi.</title>
        <authorList>
            <consortium name="DOE Joint Genome Institute"/>
            <person name="Mondo S.J."/>
            <person name="Dannebaum R.O."/>
            <person name="Kuo R.C."/>
            <person name="Labutti K."/>
            <person name="Haridas S."/>
            <person name="Kuo A."/>
            <person name="Salamov A."/>
            <person name="Ahrendt S.R."/>
            <person name="Lipzen A."/>
            <person name="Sullivan W."/>
            <person name="Andreopoulos W.B."/>
            <person name="Clum A."/>
            <person name="Lindquist E."/>
            <person name="Daum C."/>
            <person name="Ramamoorthy G.K."/>
            <person name="Gryganskyi A."/>
            <person name="Culley D."/>
            <person name="Magnuson J.K."/>
            <person name="James T.Y."/>
            <person name="O'Malley M.A."/>
            <person name="Stajich J.E."/>
            <person name="Spatafora J.W."/>
            <person name="Visel A."/>
            <person name="Grigoriev I.V."/>
        </authorList>
    </citation>
    <scope>NUCLEOTIDE SEQUENCE [LARGE SCALE GENOMIC DNA]</scope>
    <source>
        <strain evidence="3 4">JEL800</strain>
    </source>
</reference>
<dbReference type="PANTHER" id="PTHR31836">
    <property type="match status" value="1"/>
</dbReference>
<evidence type="ECO:0000313" key="3">
    <source>
        <dbReference type="EMBL" id="ORY41841.1"/>
    </source>
</evidence>
<dbReference type="EMBL" id="MCGO01000030">
    <property type="protein sequence ID" value="ORY41841.1"/>
    <property type="molecule type" value="Genomic_DNA"/>
</dbReference>